<dbReference type="KEGG" id="amq:AMETH_2616"/>
<accession>A0A076MP64</accession>
<dbReference type="AlphaFoldDB" id="A0A076MP64"/>
<evidence type="ECO:0000313" key="1">
    <source>
        <dbReference type="EMBL" id="AIJ22708.1"/>
    </source>
</evidence>
<dbReference type="RefSeq" id="WP_017981927.1">
    <property type="nucleotide sequence ID" value="NZ_AQUL01000001.1"/>
</dbReference>
<dbReference type="SUPFAM" id="SSF142906">
    <property type="entry name" value="YjbR-like"/>
    <property type="match status" value="1"/>
</dbReference>
<dbReference type="PANTHER" id="PTHR35145:SF1">
    <property type="entry name" value="CYTOPLASMIC PROTEIN"/>
    <property type="match status" value="1"/>
</dbReference>
<gene>
    <name evidence="1" type="ORF">AMETH_2616</name>
</gene>
<dbReference type="eggNOG" id="COG2315">
    <property type="taxonomic scope" value="Bacteria"/>
</dbReference>
<dbReference type="Proteomes" id="UP000062973">
    <property type="component" value="Chromosome"/>
</dbReference>
<protein>
    <recommendedName>
        <fullName evidence="3">MmcQ-like protein</fullName>
    </recommendedName>
</protein>
<dbReference type="STRING" id="1068978.AMETH_2616"/>
<dbReference type="InterPro" id="IPR058532">
    <property type="entry name" value="YjbR/MT2646/Rv2570-like"/>
</dbReference>
<keyword evidence="2" id="KW-1185">Reference proteome</keyword>
<evidence type="ECO:0000313" key="2">
    <source>
        <dbReference type="Proteomes" id="UP000062973"/>
    </source>
</evidence>
<dbReference type="EMBL" id="CP009110">
    <property type="protein sequence ID" value="AIJ22708.1"/>
    <property type="molecule type" value="Genomic_DNA"/>
</dbReference>
<dbReference type="HOGENOM" id="CLU_105851_1_2_11"/>
<dbReference type="Pfam" id="PF04237">
    <property type="entry name" value="YjbR"/>
    <property type="match status" value="1"/>
</dbReference>
<reference evidence="1 2" key="1">
    <citation type="submission" date="2014-07" db="EMBL/GenBank/DDBJ databases">
        <title>Whole Genome Sequence of the Amycolatopsis methanolica 239.</title>
        <authorList>
            <person name="Tang B."/>
        </authorList>
    </citation>
    <scope>NUCLEOTIDE SEQUENCE [LARGE SCALE GENOMIC DNA]</scope>
    <source>
        <strain evidence="1 2">239</strain>
    </source>
</reference>
<dbReference type="PANTHER" id="PTHR35145">
    <property type="entry name" value="CYTOPLASMIC PROTEIN-RELATED"/>
    <property type="match status" value="1"/>
</dbReference>
<proteinExistence type="predicted"/>
<evidence type="ECO:0008006" key="3">
    <source>
        <dbReference type="Google" id="ProtNLM"/>
    </source>
</evidence>
<dbReference type="InterPro" id="IPR007351">
    <property type="entry name" value="YjbR"/>
</dbReference>
<name>A0A076MP64_AMYME</name>
<dbReference type="PATRIC" id="fig|1068978.7.peg.2799"/>
<dbReference type="InterPro" id="IPR038056">
    <property type="entry name" value="YjbR-like_sf"/>
</dbReference>
<sequence length="106" mass="11577">MTRDEVIAWCLAQPGAVETYPFGEHVLVVKVTGKAFAYIGFAENSIALRCGVTAEEAAAVRARHPDAMRPMGYQSRHGWNTITLDSSIPDAELQELLAASYDHARS</sequence>
<dbReference type="Gene3D" id="3.90.1150.30">
    <property type="match status" value="1"/>
</dbReference>
<dbReference type="OrthoDB" id="3194910at2"/>
<organism evidence="1 2">
    <name type="scientific">Amycolatopsis methanolica 239</name>
    <dbReference type="NCBI Taxonomy" id="1068978"/>
    <lineage>
        <taxon>Bacteria</taxon>
        <taxon>Bacillati</taxon>
        <taxon>Actinomycetota</taxon>
        <taxon>Actinomycetes</taxon>
        <taxon>Pseudonocardiales</taxon>
        <taxon>Pseudonocardiaceae</taxon>
        <taxon>Amycolatopsis</taxon>
        <taxon>Amycolatopsis methanolica group</taxon>
    </lineage>
</organism>